<dbReference type="EMBL" id="CH478103">
    <property type="protein sequence ID" value="EAT33960.1"/>
    <property type="molecule type" value="Genomic_DNA"/>
</dbReference>
<reference evidence="1" key="3">
    <citation type="submission" date="2012-09" db="EMBL/GenBank/DDBJ databases">
        <authorList>
            <consortium name="VectorBase"/>
        </authorList>
    </citation>
    <scope>NUCLEOTIDE SEQUENCE</scope>
    <source>
        <strain evidence="1">Liverpool</strain>
    </source>
</reference>
<evidence type="ECO:0000313" key="1">
    <source>
        <dbReference type="EMBL" id="EAT33960.1"/>
    </source>
</evidence>
<name>Q16I67_AEDAE</name>
<accession>Q16I67</accession>
<proteinExistence type="predicted"/>
<dbReference type="VEuPathDB" id="VectorBase:AAEL013776"/>
<dbReference type="PhylomeDB" id="Q16I67"/>
<sequence length="140" mass="15642">MSDYFPLVPANGPNDVLPYPPNSVYQEIPLSLALAQLGEASRNTARLAPYSDDEGEWMNTWTQPAVDYLGFPTDVDTLSRLENLDTKPTKNGFSHQKRFMITKKKRSVSLDDDDDCKNDGKKTCLLRKYSQLAATKVAPA</sequence>
<organism evidence="1 2">
    <name type="scientific">Aedes aegypti</name>
    <name type="common">Yellowfever mosquito</name>
    <name type="synonym">Culex aegypti</name>
    <dbReference type="NCBI Taxonomy" id="7159"/>
    <lineage>
        <taxon>Eukaryota</taxon>
        <taxon>Metazoa</taxon>
        <taxon>Ecdysozoa</taxon>
        <taxon>Arthropoda</taxon>
        <taxon>Hexapoda</taxon>
        <taxon>Insecta</taxon>
        <taxon>Pterygota</taxon>
        <taxon>Neoptera</taxon>
        <taxon>Endopterygota</taxon>
        <taxon>Diptera</taxon>
        <taxon>Nematocera</taxon>
        <taxon>Culicoidea</taxon>
        <taxon>Culicidae</taxon>
        <taxon>Culicinae</taxon>
        <taxon>Aedini</taxon>
        <taxon>Aedes</taxon>
        <taxon>Stegomyia</taxon>
    </lineage>
</organism>
<protein>
    <submittedName>
        <fullName evidence="1">AAEL013776-PA</fullName>
    </submittedName>
</protein>
<dbReference type="HOGENOM" id="CLU_1836752_0_0_1"/>
<dbReference type="PaxDb" id="7159-AAEL013776-PA"/>
<dbReference type="Proteomes" id="UP000682892">
    <property type="component" value="Unassembled WGS sequence"/>
</dbReference>
<reference evidence="1" key="1">
    <citation type="submission" date="2005-10" db="EMBL/GenBank/DDBJ databases">
        <authorList>
            <person name="Loftus B.J."/>
            <person name="Nene V.M."/>
            <person name="Hannick L.I."/>
            <person name="Bidwell S."/>
            <person name="Haas B."/>
            <person name="Amedeo P."/>
            <person name="Orvis J."/>
            <person name="Wortman J.R."/>
            <person name="White O.R."/>
            <person name="Salzberg S."/>
            <person name="Shumway M."/>
            <person name="Koo H."/>
            <person name="Zhao Y."/>
            <person name="Holmes M."/>
            <person name="Miller J."/>
            <person name="Schatz M."/>
            <person name="Pop M."/>
            <person name="Pai G."/>
            <person name="Utterback T."/>
            <person name="Rogers Y.-H."/>
            <person name="Kravitz S."/>
            <person name="Fraser C.M."/>
        </authorList>
    </citation>
    <scope>NUCLEOTIDE SEQUENCE</scope>
    <source>
        <strain evidence="1">Liverpool</strain>
    </source>
</reference>
<evidence type="ECO:0000313" key="2">
    <source>
        <dbReference type="Proteomes" id="UP000682892"/>
    </source>
</evidence>
<dbReference type="AlphaFoldDB" id="Q16I67"/>
<dbReference type="eggNOG" id="ENOG502T8HM">
    <property type="taxonomic scope" value="Eukaryota"/>
</dbReference>
<reference evidence="1" key="2">
    <citation type="journal article" date="2007" name="Science">
        <title>Genome sequence of Aedes aegypti, a major arbovirus vector.</title>
        <authorList>
            <person name="Nene V."/>
            <person name="Wortman J.R."/>
            <person name="Lawson D."/>
            <person name="Haas B."/>
            <person name="Kodira C."/>
            <person name="Tu Z.J."/>
            <person name="Loftus B."/>
            <person name="Xi Z."/>
            <person name="Megy K."/>
            <person name="Grabherr M."/>
            <person name="Ren Q."/>
            <person name="Zdobnov E.M."/>
            <person name="Lobo N.F."/>
            <person name="Campbell K.S."/>
            <person name="Brown S.E."/>
            <person name="Bonaldo M.F."/>
            <person name="Zhu J."/>
            <person name="Sinkins S.P."/>
            <person name="Hogenkamp D.G."/>
            <person name="Amedeo P."/>
            <person name="Arensburger P."/>
            <person name="Atkinson P.W."/>
            <person name="Bidwell S."/>
            <person name="Biedler J."/>
            <person name="Birney E."/>
            <person name="Bruggner R.V."/>
            <person name="Costas J."/>
            <person name="Coy M.R."/>
            <person name="Crabtree J."/>
            <person name="Crawford M."/>
            <person name="Debruyn B."/>
            <person name="Decaprio D."/>
            <person name="Eiglmeier K."/>
            <person name="Eisenstadt E."/>
            <person name="El-Dorry H."/>
            <person name="Gelbart W.M."/>
            <person name="Gomes S.L."/>
            <person name="Hammond M."/>
            <person name="Hannick L.I."/>
            <person name="Hogan J.R."/>
            <person name="Holmes M.H."/>
            <person name="Jaffe D."/>
            <person name="Johnston J.S."/>
            <person name="Kennedy R.C."/>
            <person name="Koo H."/>
            <person name="Kravitz S."/>
            <person name="Kriventseva E.V."/>
            <person name="Kulp D."/>
            <person name="Labutti K."/>
            <person name="Lee E."/>
            <person name="Li S."/>
            <person name="Lovin D.D."/>
            <person name="Mao C."/>
            <person name="Mauceli E."/>
            <person name="Menck C.F."/>
            <person name="Miller J.R."/>
            <person name="Montgomery P."/>
            <person name="Mori A."/>
            <person name="Nascimento A.L."/>
            <person name="Naveira H.F."/>
            <person name="Nusbaum C."/>
            <person name="O'leary S."/>
            <person name="Orvis J."/>
            <person name="Pertea M."/>
            <person name="Quesneville H."/>
            <person name="Reidenbach K.R."/>
            <person name="Rogers Y.H."/>
            <person name="Roth C.W."/>
            <person name="Schneider J.R."/>
            <person name="Schatz M."/>
            <person name="Shumway M."/>
            <person name="Stanke M."/>
            <person name="Stinson E.O."/>
            <person name="Tubio J.M."/>
            <person name="Vanzee J.P."/>
            <person name="Verjovski-Almeida S."/>
            <person name="Werner D."/>
            <person name="White O."/>
            <person name="Wyder S."/>
            <person name="Zeng Q."/>
            <person name="Zhao Q."/>
            <person name="Zhao Y."/>
            <person name="Hill C.A."/>
            <person name="Raikhel A.S."/>
            <person name="Soares M.B."/>
            <person name="Knudson D.L."/>
            <person name="Lee N.H."/>
            <person name="Galagan J."/>
            <person name="Salzberg S.L."/>
            <person name="Paulsen I.T."/>
            <person name="Dimopoulos G."/>
            <person name="Collins F.H."/>
            <person name="Birren B."/>
            <person name="Fraser-Liggett C.M."/>
            <person name="Severson D.W."/>
        </authorList>
    </citation>
    <scope>NUCLEOTIDE SEQUENCE [LARGE SCALE GENOMIC DNA]</scope>
    <source>
        <strain evidence="1">Liverpool</strain>
    </source>
</reference>
<gene>
    <name evidence="1" type="ORF">AaeL_AAEL013776</name>
</gene>